<name>A0A6J5SRR1_9CAUD</name>
<accession>A0A6J5SRR1</accession>
<reference evidence="1" key="1">
    <citation type="submission" date="2020-05" db="EMBL/GenBank/DDBJ databases">
        <authorList>
            <person name="Chiriac C."/>
            <person name="Salcher M."/>
            <person name="Ghai R."/>
            <person name="Kavagutti S V."/>
        </authorList>
    </citation>
    <scope>NUCLEOTIDE SEQUENCE</scope>
</reference>
<evidence type="ECO:0000313" key="1">
    <source>
        <dbReference type="EMBL" id="CAB4217251.1"/>
    </source>
</evidence>
<protein>
    <submittedName>
        <fullName evidence="1">Uncharacterized protein</fullName>
    </submittedName>
</protein>
<proteinExistence type="predicted"/>
<gene>
    <name evidence="1" type="ORF">UFOVP1502_18</name>
</gene>
<organism evidence="1">
    <name type="scientific">uncultured Caudovirales phage</name>
    <dbReference type="NCBI Taxonomy" id="2100421"/>
    <lineage>
        <taxon>Viruses</taxon>
        <taxon>Duplodnaviria</taxon>
        <taxon>Heunggongvirae</taxon>
        <taxon>Uroviricota</taxon>
        <taxon>Caudoviricetes</taxon>
        <taxon>Peduoviridae</taxon>
        <taxon>Maltschvirus</taxon>
        <taxon>Maltschvirus maltsch</taxon>
    </lineage>
</organism>
<sequence length="106" mass="11207">MAYPPPILQVNSVNIIPSDPYIVPSLNSQSTASPMANFTILMVCQYMDNQGNLINIEDMICAVYSKLAASAIVFNINGASAPATLDGASGQMLTSSFSISVLTSWS</sequence>
<dbReference type="EMBL" id="LR797441">
    <property type="protein sequence ID" value="CAB4217251.1"/>
    <property type="molecule type" value="Genomic_DNA"/>
</dbReference>